<organism evidence="1">
    <name type="scientific">Anguilla anguilla</name>
    <name type="common">European freshwater eel</name>
    <name type="synonym">Muraena anguilla</name>
    <dbReference type="NCBI Taxonomy" id="7936"/>
    <lineage>
        <taxon>Eukaryota</taxon>
        <taxon>Metazoa</taxon>
        <taxon>Chordata</taxon>
        <taxon>Craniata</taxon>
        <taxon>Vertebrata</taxon>
        <taxon>Euteleostomi</taxon>
        <taxon>Actinopterygii</taxon>
        <taxon>Neopterygii</taxon>
        <taxon>Teleostei</taxon>
        <taxon>Anguilliformes</taxon>
        <taxon>Anguillidae</taxon>
        <taxon>Anguilla</taxon>
    </lineage>
</organism>
<dbReference type="EMBL" id="GBXM01078774">
    <property type="protein sequence ID" value="JAH29803.1"/>
    <property type="molecule type" value="Transcribed_RNA"/>
</dbReference>
<name>A0A0E9RN81_ANGAN</name>
<evidence type="ECO:0000313" key="1">
    <source>
        <dbReference type="EMBL" id="JAH29803.1"/>
    </source>
</evidence>
<sequence length="32" mass="3498">MGSRLINVSNYLSVGVKRVSCLCKLNTLSDVK</sequence>
<dbReference type="AlphaFoldDB" id="A0A0E9RN81"/>
<reference evidence="1" key="1">
    <citation type="submission" date="2014-11" db="EMBL/GenBank/DDBJ databases">
        <authorList>
            <person name="Amaro Gonzalez C."/>
        </authorList>
    </citation>
    <scope>NUCLEOTIDE SEQUENCE</scope>
</reference>
<reference evidence="1" key="2">
    <citation type="journal article" date="2015" name="Fish Shellfish Immunol.">
        <title>Early steps in the European eel (Anguilla anguilla)-Vibrio vulnificus interaction in the gills: Role of the RtxA13 toxin.</title>
        <authorList>
            <person name="Callol A."/>
            <person name="Pajuelo D."/>
            <person name="Ebbesson L."/>
            <person name="Teles M."/>
            <person name="MacKenzie S."/>
            <person name="Amaro C."/>
        </authorList>
    </citation>
    <scope>NUCLEOTIDE SEQUENCE</scope>
</reference>
<protein>
    <submittedName>
        <fullName evidence="1">Uncharacterized protein</fullName>
    </submittedName>
</protein>
<accession>A0A0E9RN81</accession>
<proteinExistence type="predicted"/>